<dbReference type="Pfam" id="PF00496">
    <property type="entry name" value="SBP_bac_5"/>
    <property type="match status" value="1"/>
</dbReference>
<dbReference type="GO" id="GO:0015833">
    <property type="term" value="P:peptide transport"/>
    <property type="evidence" value="ECO:0007669"/>
    <property type="project" value="TreeGrafter"/>
</dbReference>
<dbReference type="EMBL" id="CASHTH010002987">
    <property type="protein sequence ID" value="CAI8038378.1"/>
    <property type="molecule type" value="Genomic_DNA"/>
</dbReference>
<reference evidence="3" key="1">
    <citation type="submission" date="2023-03" db="EMBL/GenBank/DDBJ databases">
        <authorList>
            <person name="Steffen K."/>
            <person name="Cardenas P."/>
        </authorList>
    </citation>
    <scope>NUCLEOTIDE SEQUENCE</scope>
</reference>
<dbReference type="SUPFAM" id="SSF53850">
    <property type="entry name" value="Periplasmic binding protein-like II"/>
    <property type="match status" value="1"/>
</dbReference>
<proteinExistence type="predicted"/>
<accession>A0AA35WYB7</accession>
<dbReference type="InterPro" id="IPR039424">
    <property type="entry name" value="SBP_5"/>
</dbReference>
<name>A0AA35WYB7_GEOBA</name>
<evidence type="ECO:0000259" key="2">
    <source>
        <dbReference type="Pfam" id="PF00496"/>
    </source>
</evidence>
<dbReference type="Gene3D" id="3.40.190.10">
    <property type="entry name" value="Periplasmic binding protein-like II"/>
    <property type="match status" value="1"/>
</dbReference>
<keyword evidence="1" id="KW-0732">Signal</keyword>
<dbReference type="AlphaFoldDB" id="A0AA35WYB7"/>
<keyword evidence="4" id="KW-1185">Reference proteome</keyword>
<sequence length="373" mass="42979">MHGEPKYGPDFQHFDYVNPHASKGGVLRSTARGTFDSFNAYIPIGNPTGTGSTETLLTSSDDEPFTEYGLIAESIEVPEDRSWVIFNLRPEARWHDGMPITAEDVAWSFKTLTTKGHPRYRHYYSSVDGVQIVSERRVKFTFSEIENRELPLIVGQLPILPKHYWEERDFEKTTLEPPLGSGPYRIKDFEPGRYIVLERVEDYWGADLPVKRGLHNFDILRTDFYRDDTAIRLALKSGDIDIRQENQAKAWAADYDVPAVENGWLKKELIKHQLSTGMQGFVMNTRRAQFSDPKVREALSYAFDFEWTNKQLFYGQYERTESYFSNSELASTGLPEGAELEILNRYRDRLQLKCSLNLTKPRKPTVAADRAKI</sequence>
<dbReference type="InterPro" id="IPR000914">
    <property type="entry name" value="SBP_5_dom"/>
</dbReference>
<evidence type="ECO:0000313" key="4">
    <source>
        <dbReference type="Proteomes" id="UP001174909"/>
    </source>
</evidence>
<dbReference type="CDD" id="cd08497">
    <property type="entry name" value="MbnE-like"/>
    <property type="match status" value="1"/>
</dbReference>
<comment type="caution">
    <text evidence="3">The sequence shown here is derived from an EMBL/GenBank/DDBJ whole genome shotgun (WGS) entry which is preliminary data.</text>
</comment>
<dbReference type="PANTHER" id="PTHR30290">
    <property type="entry name" value="PERIPLASMIC BINDING COMPONENT OF ABC TRANSPORTER"/>
    <property type="match status" value="1"/>
</dbReference>
<dbReference type="GO" id="GO:0042884">
    <property type="term" value="P:microcin transport"/>
    <property type="evidence" value="ECO:0007669"/>
    <property type="project" value="TreeGrafter"/>
</dbReference>
<dbReference type="PANTHER" id="PTHR30290:SF64">
    <property type="entry name" value="ABC TRANSPORTER PERIPLASMIC BINDING PROTEIN"/>
    <property type="match status" value="1"/>
</dbReference>
<dbReference type="Proteomes" id="UP001174909">
    <property type="component" value="Unassembled WGS sequence"/>
</dbReference>
<evidence type="ECO:0000313" key="3">
    <source>
        <dbReference type="EMBL" id="CAI8038378.1"/>
    </source>
</evidence>
<gene>
    <name evidence="3" type="ORF">GBAR_LOCUS21398</name>
</gene>
<organism evidence="3 4">
    <name type="scientific">Geodia barretti</name>
    <name type="common">Barrett's horny sponge</name>
    <dbReference type="NCBI Taxonomy" id="519541"/>
    <lineage>
        <taxon>Eukaryota</taxon>
        <taxon>Metazoa</taxon>
        <taxon>Porifera</taxon>
        <taxon>Demospongiae</taxon>
        <taxon>Heteroscleromorpha</taxon>
        <taxon>Tetractinellida</taxon>
        <taxon>Astrophorina</taxon>
        <taxon>Geodiidae</taxon>
        <taxon>Geodia</taxon>
    </lineage>
</organism>
<dbReference type="GO" id="GO:1904680">
    <property type="term" value="F:peptide transmembrane transporter activity"/>
    <property type="evidence" value="ECO:0007669"/>
    <property type="project" value="TreeGrafter"/>
</dbReference>
<evidence type="ECO:0000256" key="1">
    <source>
        <dbReference type="ARBA" id="ARBA00022729"/>
    </source>
</evidence>
<protein>
    <submittedName>
        <fullName evidence="3">Binding protein BRA0576/BS1330_II0571</fullName>
    </submittedName>
</protein>
<feature type="domain" description="Solute-binding protein family 5" evidence="2">
    <location>
        <begin position="70"/>
        <end position="333"/>
    </location>
</feature>